<dbReference type="EMBL" id="JAKIKS010000001">
    <property type="protein sequence ID" value="MCL1122962.1"/>
    <property type="molecule type" value="Genomic_DNA"/>
</dbReference>
<feature type="transmembrane region" description="Helical" evidence="1">
    <location>
        <begin position="6"/>
        <end position="22"/>
    </location>
</feature>
<reference evidence="2 3" key="1">
    <citation type="submission" date="2022-01" db="EMBL/GenBank/DDBJ databases">
        <title>Whole genome-based taxonomy of the Shewanellaceae.</title>
        <authorList>
            <person name="Martin-Rodriguez A.J."/>
        </authorList>
    </citation>
    <scope>NUCLEOTIDE SEQUENCE [LARGE SCALE GENOMIC DNA]</scope>
    <source>
        <strain evidence="2 3">DSM 17177</strain>
    </source>
</reference>
<keyword evidence="1" id="KW-0472">Membrane</keyword>
<dbReference type="RefSeq" id="WP_248938240.1">
    <property type="nucleotide sequence ID" value="NZ_JAKIKS010000001.1"/>
</dbReference>
<organism evidence="2 3">
    <name type="scientific">Shewanella surugensis</name>
    <dbReference type="NCBI Taxonomy" id="212020"/>
    <lineage>
        <taxon>Bacteria</taxon>
        <taxon>Pseudomonadati</taxon>
        <taxon>Pseudomonadota</taxon>
        <taxon>Gammaproteobacteria</taxon>
        <taxon>Alteromonadales</taxon>
        <taxon>Shewanellaceae</taxon>
        <taxon>Shewanella</taxon>
    </lineage>
</organism>
<dbReference type="Proteomes" id="UP001203423">
    <property type="component" value="Unassembled WGS sequence"/>
</dbReference>
<keyword evidence="1" id="KW-1133">Transmembrane helix</keyword>
<comment type="caution">
    <text evidence="2">The sequence shown here is derived from an EMBL/GenBank/DDBJ whole genome shotgun (WGS) entry which is preliminary data.</text>
</comment>
<feature type="transmembrane region" description="Helical" evidence="1">
    <location>
        <begin position="27"/>
        <end position="46"/>
    </location>
</feature>
<evidence type="ECO:0000313" key="2">
    <source>
        <dbReference type="EMBL" id="MCL1122962.1"/>
    </source>
</evidence>
<evidence type="ECO:0000313" key="3">
    <source>
        <dbReference type="Proteomes" id="UP001203423"/>
    </source>
</evidence>
<sequence length="227" mass="25868">MDVFVVLLVGLGLISSGVIYFANKKPVLWLGAFVASGVLALTIVIGVLFKEYYWLGNIGLGVALFASVLMCRRFPNWAYLIAIPAVMKLVDVLWLNEYLLTQVPSWAFYLSYIGYDVLVMALIWYRGPIAKVLKLKVHYQRFAQEYLLLGVYGLFVLTNLMTGMENLIRHDLLGSVFVGFEPRLFYDLYRYVRLPINIAEMIVLVMISYFAVKAGMSQKQRIKGVRL</sequence>
<name>A0ABT0L5J7_9GAMM</name>
<protein>
    <submittedName>
        <fullName evidence="2">Uncharacterized protein</fullName>
    </submittedName>
</protein>
<feature type="transmembrane region" description="Helical" evidence="1">
    <location>
        <begin position="52"/>
        <end position="70"/>
    </location>
</feature>
<evidence type="ECO:0000256" key="1">
    <source>
        <dbReference type="SAM" id="Phobius"/>
    </source>
</evidence>
<feature type="transmembrane region" description="Helical" evidence="1">
    <location>
        <begin position="146"/>
        <end position="168"/>
    </location>
</feature>
<gene>
    <name evidence="2" type="ORF">L2764_00310</name>
</gene>
<keyword evidence="3" id="KW-1185">Reference proteome</keyword>
<accession>A0ABT0L5J7</accession>
<feature type="transmembrane region" description="Helical" evidence="1">
    <location>
        <begin position="188"/>
        <end position="212"/>
    </location>
</feature>
<feature type="transmembrane region" description="Helical" evidence="1">
    <location>
        <begin position="77"/>
        <end position="94"/>
    </location>
</feature>
<feature type="transmembrane region" description="Helical" evidence="1">
    <location>
        <begin position="106"/>
        <end position="125"/>
    </location>
</feature>
<proteinExistence type="predicted"/>
<keyword evidence="1" id="KW-0812">Transmembrane</keyword>